<dbReference type="AlphaFoldDB" id="A0A1I3MUI6"/>
<accession>A0A1I3MUI6</accession>
<evidence type="ECO:0008006" key="3">
    <source>
        <dbReference type="Google" id="ProtNLM"/>
    </source>
</evidence>
<gene>
    <name evidence="1" type="ORF">SAMN04487893_102279</name>
</gene>
<protein>
    <recommendedName>
        <fullName evidence="3">Lipoprotein</fullName>
    </recommendedName>
</protein>
<evidence type="ECO:0000313" key="1">
    <source>
        <dbReference type="EMBL" id="SFJ00678.1"/>
    </source>
</evidence>
<reference evidence="2" key="1">
    <citation type="submission" date="2016-10" db="EMBL/GenBank/DDBJ databases">
        <authorList>
            <person name="Varghese N."/>
            <person name="Submissions S."/>
        </authorList>
    </citation>
    <scope>NUCLEOTIDE SEQUENCE [LARGE SCALE GENOMIC DNA]</scope>
    <source>
        <strain evidence="2">DSM 26542</strain>
    </source>
</reference>
<dbReference type="EMBL" id="FORU01000002">
    <property type="protein sequence ID" value="SFJ00678.1"/>
    <property type="molecule type" value="Genomic_DNA"/>
</dbReference>
<sequence>MNWSLKSSILTVLILLVFLGLSSCTEKDLTTTTALKSIQEYLDYKPQYETATLELGQVKWRTSKDSVQINTYKKLAEEGFINFDSHSLKKKWLSKDSIWDVTLRLTDKANAYVVEQKNQKVVVKTIEYSVNKDKPIEIHNKNKKSASITVMLSKNPTPFAPLGKDKSPDVGFITKKYKLKFSEEFGWEVAQ</sequence>
<proteinExistence type="predicted"/>
<dbReference type="STRING" id="1150112.SAMN04487893_102279"/>
<dbReference type="OrthoDB" id="1148341at2"/>
<organism evidence="1 2">
    <name type="scientific">Myroides guanonis</name>
    <dbReference type="NCBI Taxonomy" id="1150112"/>
    <lineage>
        <taxon>Bacteria</taxon>
        <taxon>Pseudomonadati</taxon>
        <taxon>Bacteroidota</taxon>
        <taxon>Flavobacteriia</taxon>
        <taxon>Flavobacteriales</taxon>
        <taxon>Flavobacteriaceae</taxon>
        <taxon>Myroides</taxon>
    </lineage>
</organism>
<dbReference type="Proteomes" id="UP000243887">
    <property type="component" value="Unassembled WGS sequence"/>
</dbReference>
<evidence type="ECO:0000313" key="2">
    <source>
        <dbReference type="Proteomes" id="UP000243887"/>
    </source>
</evidence>
<dbReference type="RefSeq" id="WP_090678034.1">
    <property type="nucleotide sequence ID" value="NZ_FORU01000002.1"/>
</dbReference>
<dbReference type="PROSITE" id="PS51257">
    <property type="entry name" value="PROKAR_LIPOPROTEIN"/>
    <property type="match status" value="1"/>
</dbReference>
<name>A0A1I3MUI6_9FLAO</name>
<keyword evidence="2" id="KW-1185">Reference proteome</keyword>